<reference evidence="1 2" key="1">
    <citation type="submission" date="2016-10" db="EMBL/GenBank/DDBJ databases">
        <authorList>
            <person name="de Groot N.N."/>
        </authorList>
    </citation>
    <scope>NUCLEOTIDE SEQUENCE [LARGE SCALE GENOMIC DNA]</scope>
    <source>
        <strain evidence="1 2">DSM 18180</strain>
    </source>
</reference>
<dbReference type="AlphaFoldDB" id="A0A1K2IR97"/>
<proteinExistence type="predicted"/>
<dbReference type="EMBL" id="FPKV01000005">
    <property type="protein sequence ID" value="SFZ94895.1"/>
    <property type="molecule type" value="Genomic_DNA"/>
</dbReference>
<keyword evidence="2" id="KW-1185">Reference proteome</keyword>
<sequence>MARPKKDIQSLKAIRINVRMTVNEYLIVSDSAYSLGIGIPDYIRKKATGKALPRTKVVPENRKLFIELSRIGNNINQLAKRANIGIKEPRNLHEQLVELKNTLDAFKSNIVKGDSKTD</sequence>
<dbReference type="STRING" id="369401.SAMN05428642_105159"/>
<evidence type="ECO:0000313" key="1">
    <source>
        <dbReference type="EMBL" id="SFZ94895.1"/>
    </source>
</evidence>
<dbReference type="InterPro" id="IPR053842">
    <property type="entry name" value="NikA-like"/>
</dbReference>
<dbReference type="RefSeq" id="WP_072403612.1">
    <property type="nucleotide sequence ID" value="NZ_FPKV01000005.1"/>
</dbReference>
<accession>A0A1K2IR97</accession>
<evidence type="ECO:0000313" key="2">
    <source>
        <dbReference type="Proteomes" id="UP000182544"/>
    </source>
</evidence>
<dbReference type="Proteomes" id="UP000182544">
    <property type="component" value="Unassembled WGS sequence"/>
</dbReference>
<name>A0A1K2IR97_9FLAO</name>
<dbReference type="Pfam" id="PF21983">
    <property type="entry name" value="NikA-like"/>
    <property type="match status" value="1"/>
</dbReference>
<organism evidence="1 2">
    <name type="scientific">Flaviramulus basaltis</name>
    <dbReference type="NCBI Taxonomy" id="369401"/>
    <lineage>
        <taxon>Bacteria</taxon>
        <taxon>Pseudomonadati</taxon>
        <taxon>Bacteroidota</taxon>
        <taxon>Flavobacteriia</taxon>
        <taxon>Flavobacteriales</taxon>
        <taxon>Flavobacteriaceae</taxon>
        <taxon>Flaviramulus</taxon>
    </lineage>
</organism>
<dbReference type="OrthoDB" id="681025at2"/>
<protein>
    <submittedName>
        <fullName evidence="1">Mobilisation protein (MobC)</fullName>
    </submittedName>
</protein>
<gene>
    <name evidence="1" type="ORF">SAMN05428642_105159</name>
</gene>